<name>A0AAX0Q7K3_9EURY</name>
<dbReference type="RefSeq" id="WP_095642420.1">
    <property type="nucleotide sequence ID" value="NZ_LMVO01000043.1"/>
</dbReference>
<keyword evidence="1" id="KW-0175">Coiled coil</keyword>
<reference evidence="2 3" key="1">
    <citation type="journal article" date="2017" name="BMC Genomics">
        <title>Genomic analysis of methanogenic archaea reveals a shift towards energy conservation.</title>
        <authorList>
            <person name="Gilmore S.P."/>
            <person name="Henske J.K."/>
            <person name="Sexton J.A."/>
            <person name="Solomon K.V."/>
            <person name="Seppala S."/>
            <person name="Yoo J.I."/>
            <person name="Huyett L.M."/>
            <person name="Pressman A."/>
            <person name="Cogan J.Z."/>
            <person name="Kivenson V."/>
            <person name="Peng X."/>
            <person name="Tan Y."/>
            <person name="Valentine D.L."/>
            <person name="O'Malley M.A."/>
        </authorList>
    </citation>
    <scope>NUCLEOTIDE SEQUENCE [LARGE SCALE GENOMIC DNA]</scope>
    <source>
        <strain evidence="2 3">XII</strain>
    </source>
</reference>
<organism evidence="2 3">
    <name type="scientific">Methanocorpusculum parvum</name>
    <dbReference type="NCBI Taxonomy" id="2193"/>
    <lineage>
        <taxon>Archaea</taxon>
        <taxon>Methanobacteriati</taxon>
        <taxon>Methanobacteriota</taxon>
        <taxon>Stenosarchaea group</taxon>
        <taxon>Methanomicrobia</taxon>
        <taxon>Methanomicrobiales</taxon>
        <taxon>Methanocorpusculaceae</taxon>
        <taxon>Methanocorpusculum</taxon>
    </lineage>
</organism>
<evidence type="ECO:0000256" key="1">
    <source>
        <dbReference type="SAM" id="Coils"/>
    </source>
</evidence>
<evidence type="ECO:0000313" key="3">
    <source>
        <dbReference type="Proteomes" id="UP000243820"/>
    </source>
</evidence>
<dbReference type="Proteomes" id="UP000243820">
    <property type="component" value="Unassembled WGS sequence"/>
</dbReference>
<comment type="caution">
    <text evidence="2">The sequence shown here is derived from an EMBL/GenBank/DDBJ whole genome shotgun (WGS) entry which is preliminary data.</text>
</comment>
<dbReference type="AlphaFoldDB" id="A0AAX0Q7K3"/>
<feature type="coiled-coil region" evidence="1">
    <location>
        <begin position="26"/>
        <end position="60"/>
    </location>
</feature>
<proteinExistence type="predicted"/>
<sequence length="136" mass="16031">MAWYEIFKDTLKLAQTVNNAELYDKMMELRGMMSDMQDDIDRLKDENKSYINRIQELEKIRVTELDIEYYPNNAYITLKSDQQKIKYCGVCWGKDQKLIPIPRTFDRYHCSLCGSDWLETGDSSTLPTNVSQNPQK</sequence>
<gene>
    <name evidence="2" type="ORF">ASJ83_00035</name>
</gene>
<dbReference type="EMBL" id="LMVO01000043">
    <property type="protein sequence ID" value="PAV08753.1"/>
    <property type="molecule type" value="Genomic_DNA"/>
</dbReference>
<evidence type="ECO:0000313" key="2">
    <source>
        <dbReference type="EMBL" id="PAV08753.1"/>
    </source>
</evidence>
<evidence type="ECO:0008006" key="4">
    <source>
        <dbReference type="Google" id="ProtNLM"/>
    </source>
</evidence>
<protein>
    <recommendedName>
        <fullName evidence="4">Transcriptional regulator</fullName>
    </recommendedName>
</protein>
<keyword evidence="3" id="KW-1185">Reference proteome</keyword>
<accession>A0AAX0Q7K3</accession>